<name>A0A1T2L2U8_9GAMM</name>
<evidence type="ECO:0000256" key="1">
    <source>
        <dbReference type="SAM" id="SignalP"/>
    </source>
</evidence>
<dbReference type="RefSeq" id="WP_078484295.1">
    <property type="nucleotide sequence ID" value="NZ_MPRL01000053.1"/>
</dbReference>
<keyword evidence="1" id="KW-0732">Signal</keyword>
<evidence type="ECO:0000313" key="3">
    <source>
        <dbReference type="Proteomes" id="UP000191110"/>
    </source>
</evidence>
<gene>
    <name evidence="2" type="ORF">BOW53_11855</name>
</gene>
<accession>A0A1T2L2U8</accession>
<keyword evidence="3" id="KW-1185">Reference proteome</keyword>
<feature type="chain" id="PRO_5012684749" evidence="1">
    <location>
        <begin position="22"/>
        <end position="110"/>
    </location>
</feature>
<organism evidence="2 3">
    <name type="scientific">Solemya pervernicosa gill symbiont</name>
    <dbReference type="NCBI Taxonomy" id="642797"/>
    <lineage>
        <taxon>Bacteria</taxon>
        <taxon>Pseudomonadati</taxon>
        <taxon>Pseudomonadota</taxon>
        <taxon>Gammaproteobacteria</taxon>
        <taxon>sulfur-oxidizing symbionts</taxon>
    </lineage>
</organism>
<feature type="signal peptide" evidence="1">
    <location>
        <begin position="1"/>
        <end position="21"/>
    </location>
</feature>
<evidence type="ECO:0000313" key="2">
    <source>
        <dbReference type="EMBL" id="OOZ39394.1"/>
    </source>
</evidence>
<proteinExistence type="predicted"/>
<protein>
    <submittedName>
        <fullName evidence="2">Uncharacterized protein</fullName>
    </submittedName>
</protein>
<dbReference type="Proteomes" id="UP000191110">
    <property type="component" value="Unassembled WGS sequence"/>
</dbReference>
<comment type="caution">
    <text evidence="2">The sequence shown here is derived from an EMBL/GenBank/DDBJ whole genome shotgun (WGS) entry which is preliminary data.</text>
</comment>
<reference evidence="2 3" key="1">
    <citation type="submission" date="2016-11" db="EMBL/GenBank/DDBJ databases">
        <title>Mixed transmission modes and dynamic genome evolution in an obligate animal-bacterial symbiosis.</title>
        <authorList>
            <person name="Russell S.L."/>
            <person name="Corbett-Detig R.B."/>
            <person name="Cavanaugh C.M."/>
        </authorList>
    </citation>
    <scope>NUCLEOTIDE SEQUENCE [LARGE SCALE GENOMIC DNA]</scope>
    <source>
        <strain evidence="2">Sveles-Q1</strain>
    </source>
</reference>
<dbReference type="AlphaFoldDB" id="A0A1T2L2U8"/>
<sequence length="110" mass="12573">MKKWIAMIVLAGGLGAFAVWANQIPPRAPVDFKAKLACLKGDKTKCDHSADWMYLEAFESNATSGNVSLSDYREATKALEAEKARLSHSSWERDAPRWKRWWFKLTDERL</sequence>
<dbReference type="EMBL" id="MPRL01000053">
    <property type="protein sequence ID" value="OOZ39394.1"/>
    <property type="molecule type" value="Genomic_DNA"/>
</dbReference>